<dbReference type="Pfam" id="PF25221">
    <property type="entry name" value="5TMH_Lnb"/>
    <property type="match status" value="1"/>
</dbReference>
<dbReference type="RefSeq" id="WP_006949023.1">
    <property type="nucleotide sequence ID" value="NZ_BAJI01000039.1"/>
</dbReference>
<keyword evidence="1" id="KW-1133">Transmembrane helix</keyword>
<feature type="transmembrane region" description="Helical" evidence="1">
    <location>
        <begin position="288"/>
        <end position="310"/>
    </location>
</feature>
<name>E0NSB3_9BACT</name>
<dbReference type="HOGENOM" id="CLU_052983_1_0_10"/>
<gene>
    <name evidence="5" type="ORF">HMPREF0658_1064</name>
</gene>
<evidence type="ECO:0000313" key="6">
    <source>
        <dbReference type="Proteomes" id="UP000004394"/>
    </source>
</evidence>
<organism evidence="5 6">
    <name type="scientific">Hoylesella marshii DSM 16973 = JCM 13450</name>
    <dbReference type="NCBI Taxonomy" id="862515"/>
    <lineage>
        <taxon>Bacteria</taxon>
        <taxon>Pseudomonadati</taxon>
        <taxon>Bacteroidota</taxon>
        <taxon>Bacteroidia</taxon>
        <taxon>Bacteroidales</taxon>
        <taxon>Prevotellaceae</taxon>
        <taxon>Hoylesella</taxon>
    </lineage>
</organism>
<feature type="chain" id="PRO_5003138296" evidence="2">
    <location>
        <begin position="26"/>
        <end position="398"/>
    </location>
</feature>
<keyword evidence="1" id="KW-0812">Transmembrane</keyword>
<dbReference type="AlphaFoldDB" id="E0NSB3"/>
<dbReference type="BioCyc" id="PMAR862515-HMP:GMOO-1081-MONOMER"/>
<proteinExistence type="predicted"/>
<evidence type="ECO:0000313" key="5">
    <source>
        <dbReference type="EMBL" id="EFM01969.1"/>
    </source>
</evidence>
<feature type="transmembrane region" description="Helical" evidence="1">
    <location>
        <begin position="316"/>
        <end position="336"/>
    </location>
</feature>
<keyword evidence="1" id="KW-0472">Membrane</keyword>
<dbReference type="EMBL" id="AEEI01000035">
    <property type="protein sequence ID" value="EFM01969.1"/>
    <property type="molecule type" value="Genomic_DNA"/>
</dbReference>
<feature type="transmembrane region" description="Helical" evidence="1">
    <location>
        <begin position="348"/>
        <end position="365"/>
    </location>
</feature>
<evidence type="ECO:0000256" key="1">
    <source>
        <dbReference type="SAM" id="Phobius"/>
    </source>
</evidence>
<evidence type="ECO:0000259" key="3">
    <source>
        <dbReference type="Pfam" id="PF13387"/>
    </source>
</evidence>
<dbReference type="STRING" id="862515.HMPREF0658_1064"/>
<sequence length="398" mass="45918">MKRLKRYFRYSLTSLFLFSFCNAFAATDEVGDSIEISLLTCQPHQEVYSLYGHTAIRYRDRRNGTDIAVNYGMFSFRKPFFVLRFIFGLTDYEMGIEPFEDFCAQYASYGSGVRQQTLRLSKEDKTAIEKAITKNYLPENRVYRYNYFYDNCTSRARDILLNNMRERVIYTSVVHPEVSFRDMVHACCKDAPWTKFGNDLLLGVMADRKTTRTEQQFLPDHLRKDFDHALIVGKKKVPLVAHSFWVVPPGVQTIEESFPLNPAICGIILLIVSLVMMGIELWKRRICWAYDALLMLTTGLAGIVLFAMIFSQHPTVSLNLQILLLNPLALVMLYPVTKATIKKRRSKWWIAEAVFLLLFFIGAFVQTYAEGMYALALALLTRCVIHQLLRPKSYALTA</sequence>
<dbReference type="Proteomes" id="UP000004394">
    <property type="component" value="Unassembled WGS sequence"/>
</dbReference>
<dbReference type="eggNOG" id="ENOG502Z87C">
    <property type="taxonomic scope" value="Bacteria"/>
</dbReference>
<keyword evidence="2" id="KW-0732">Signal</keyword>
<dbReference type="InterPro" id="IPR025178">
    <property type="entry name" value="Lnb_N"/>
</dbReference>
<feature type="transmembrane region" description="Helical" evidence="1">
    <location>
        <begin position="258"/>
        <end position="276"/>
    </location>
</feature>
<keyword evidence="6" id="KW-1185">Reference proteome</keyword>
<feature type="domain" description="Lnb-like transmembrane" evidence="4">
    <location>
        <begin position="255"/>
        <end position="389"/>
    </location>
</feature>
<dbReference type="InterPro" id="IPR057436">
    <property type="entry name" value="5TMH_Lnb"/>
</dbReference>
<feature type="signal peptide" evidence="2">
    <location>
        <begin position="1"/>
        <end position="25"/>
    </location>
</feature>
<evidence type="ECO:0000256" key="2">
    <source>
        <dbReference type="SAM" id="SignalP"/>
    </source>
</evidence>
<protein>
    <submittedName>
        <fullName evidence="5">Uncharacterized protein</fullName>
    </submittedName>
</protein>
<feature type="domain" description="Lnb N-terminal periplasmic" evidence="3">
    <location>
        <begin position="32"/>
        <end position="167"/>
    </location>
</feature>
<accession>E0NSB3</accession>
<reference evidence="5" key="1">
    <citation type="submission" date="2010-07" db="EMBL/GenBank/DDBJ databases">
        <authorList>
            <person name="Muzny D."/>
            <person name="Qin X."/>
            <person name="Deng J."/>
            <person name="Jiang H."/>
            <person name="Liu Y."/>
            <person name="Qu J."/>
            <person name="Song X.-Z."/>
            <person name="Zhang L."/>
            <person name="Thornton R."/>
            <person name="Coyle M."/>
            <person name="Francisco L."/>
            <person name="Jackson L."/>
            <person name="Javaid M."/>
            <person name="Korchina V."/>
            <person name="Kovar C."/>
            <person name="Mata R."/>
            <person name="Mathew T."/>
            <person name="Ngo R."/>
            <person name="Nguyen L."/>
            <person name="Nguyen N."/>
            <person name="Okwuonu G."/>
            <person name="Ongeri F."/>
            <person name="Pham C."/>
            <person name="Simmons D."/>
            <person name="Wilczek-Boney K."/>
            <person name="Hale W."/>
            <person name="Jakkamsetti A."/>
            <person name="Pham P."/>
            <person name="Ruth R."/>
            <person name="San Lucas F."/>
            <person name="Warren J."/>
            <person name="Zhang J."/>
            <person name="Zhao Z."/>
            <person name="Zhou C."/>
            <person name="Zhu D."/>
            <person name="Lee S."/>
            <person name="Bess C."/>
            <person name="Blankenburg K."/>
            <person name="Forbes L."/>
            <person name="Fu Q."/>
            <person name="Gubbala S."/>
            <person name="Hirani K."/>
            <person name="Jayaseelan J.C."/>
            <person name="Lara F."/>
            <person name="Munidasa M."/>
            <person name="Palculict T."/>
            <person name="Patil S."/>
            <person name="Pu L.-L."/>
            <person name="Saada N."/>
            <person name="Tang L."/>
            <person name="Weissenberger G."/>
            <person name="Zhu Y."/>
            <person name="Hemphill L."/>
            <person name="Shang Y."/>
            <person name="Youmans B."/>
            <person name="Ayvaz T."/>
            <person name="Ross M."/>
            <person name="Santibanez J."/>
            <person name="Aqrawi P."/>
            <person name="Gross S."/>
            <person name="Joshi V."/>
            <person name="Fowler G."/>
            <person name="Nazareth L."/>
            <person name="Reid J."/>
            <person name="Worley K."/>
            <person name="Petrosino J."/>
            <person name="Highlander S."/>
            <person name="Gibbs R."/>
        </authorList>
    </citation>
    <scope>NUCLEOTIDE SEQUENCE [LARGE SCALE GENOMIC DNA]</scope>
    <source>
        <strain evidence="5">DSM 16973</strain>
    </source>
</reference>
<comment type="caution">
    <text evidence="5">The sequence shown here is derived from an EMBL/GenBank/DDBJ whole genome shotgun (WGS) entry which is preliminary data.</text>
</comment>
<dbReference type="Pfam" id="PF13387">
    <property type="entry name" value="Lnb_N"/>
    <property type="match status" value="1"/>
</dbReference>
<evidence type="ECO:0000259" key="4">
    <source>
        <dbReference type="Pfam" id="PF25221"/>
    </source>
</evidence>